<accession>A0ACA9SGD4</accession>
<dbReference type="EMBL" id="CAJVQC010122397">
    <property type="protein sequence ID" value="CAG8839043.1"/>
    <property type="molecule type" value="Genomic_DNA"/>
</dbReference>
<evidence type="ECO:0000313" key="2">
    <source>
        <dbReference type="Proteomes" id="UP000789920"/>
    </source>
</evidence>
<feature type="non-terminal residue" evidence="1">
    <location>
        <position position="1"/>
    </location>
</feature>
<proteinExistence type="predicted"/>
<feature type="non-terminal residue" evidence="1">
    <location>
        <position position="158"/>
    </location>
</feature>
<reference evidence="1" key="1">
    <citation type="submission" date="2021-06" db="EMBL/GenBank/DDBJ databases">
        <authorList>
            <person name="Kallberg Y."/>
            <person name="Tangrot J."/>
            <person name="Rosling A."/>
        </authorList>
    </citation>
    <scope>NUCLEOTIDE SEQUENCE</scope>
    <source>
        <strain evidence="1">MA461A</strain>
    </source>
</reference>
<evidence type="ECO:0000313" key="1">
    <source>
        <dbReference type="EMBL" id="CAG8839043.1"/>
    </source>
</evidence>
<sequence>PYHQPDVADGIAFSTQKPSYMPPTLENIFLELSKDLSCAPPSSTEGVIPNVIEVSFGVERLMLAILEDACCEETVDSGLTRTVLKLHPLLAPYFVAVIPLSKQLQEKAYQIYQELLTETNFTTTYEEASSIGKAYRRQDAIGTYYCLTIDFQTLQDDT</sequence>
<protein>
    <submittedName>
        <fullName evidence="1">36295_t:CDS:1</fullName>
    </submittedName>
</protein>
<name>A0ACA9SGD4_9GLOM</name>
<dbReference type="Proteomes" id="UP000789920">
    <property type="component" value="Unassembled WGS sequence"/>
</dbReference>
<keyword evidence="2" id="KW-1185">Reference proteome</keyword>
<gene>
    <name evidence="1" type="ORF">RPERSI_LOCUS30898</name>
</gene>
<comment type="caution">
    <text evidence="1">The sequence shown here is derived from an EMBL/GenBank/DDBJ whole genome shotgun (WGS) entry which is preliminary data.</text>
</comment>
<organism evidence="1 2">
    <name type="scientific">Racocetra persica</name>
    <dbReference type="NCBI Taxonomy" id="160502"/>
    <lineage>
        <taxon>Eukaryota</taxon>
        <taxon>Fungi</taxon>
        <taxon>Fungi incertae sedis</taxon>
        <taxon>Mucoromycota</taxon>
        <taxon>Glomeromycotina</taxon>
        <taxon>Glomeromycetes</taxon>
        <taxon>Diversisporales</taxon>
        <taxon>Gigasporaceae</taxon>
        <taxon>Racocetra</taxon>
    </lineage>
</organism>